<keyword evidence="3" id="KW-1185">Reference proteome</keyword>
<evidence type="ECO:0000256" key="2">
    <source>
        <dbReference type="SAM" id="MobiDB-lite"/>
    </source>
</evidence>
<dbReference type="AlphaFoldDB" id="A0A1I7XGG3"/>
<dbReference type="GO" id="GO:0099078">
    <property type="term" value="C:BORC complex"/>
    <property type="evidence" value="ECO:0007669"/>
    <property type="project" value="TreeGrafter"/>
</dbReference>
<evidence type="ECO:0000313" key="3">
    <source>
        <dbReference type="Proteomes" id="UP000095283"/>
    </source>
</evidence>
<dbReference type="WBParaSite" id="Hba_16413">
    <property type="protein sequence ID" value="Hba_16413"/>
    <property type="gene ID" value="Hba_16413"/>
</dbReference>
<dbReference type="GO" id="GO:0016197">
    <property type="term" value="P:endosomal transport"/>
    <property type="evidence" value="ECO:0007669"/>
    <property type="project" value="TreeGrafter"/>
</dbReference>
<dbReference type="PANTHER" id="PTHR46479:SF1">
    <property type="entry name" value="BIOGENESIS OF LYSOSOME-RELATED ORGANELLES COMPLEX 1 SUBUNIT 2"/>
    <property type="match status" value="1"/>
</dbReference>
<accession>A0A1I7XGG3</accession>
<protein>
    <submittedName>
        <fullName evidence="4">Biogenesis of lysosome-related organelles complex 1 subunit 2</fullName>
    </submittedName>
</protein>
<comment type="similarity">
    <text evidence="1">Belongs to the BLOC1S2 family.</text>
</comment>
<dbReference type="PANTHER" id="PTHR46479">
    <property type="entry name" value="BIOGENESIS OF LYSOSOME-RELATED ORGANELLES COMPLEX 1 SUBUNIT 2"/>
    <property type="match status" value="1"/>
</dbReference>
<dbReference type="Pfam" id="PF10046">
    <property type="entry name" value="BLOC1_2"/>
    <property type="match status" value="1"/>
</dbReference>
<sequence>MAEINERASTSSPPEPPIPSPGPEIRQLADTMYEKVGSFLQAQMQSTIDEYKLLENMNSATAQRYVDMKVVAEKVANKLTYLNDKYDSLRPYLQQIDEMDESTRRLEEAANLLDQYVSGLAKLQSIRDAGNQ</sequence>
<dbReference type="GO" id="GO:0043015">
    <property type="term" value="F:gamma-tubulin binding"/>
    <property type="evidence" value="ECO:0007669"/>
    <property type="project" value="TreeGrafter"/>
</dbReference>
<dbReference type="GO" id="GO:0032418">
    <property type="term" value="P:lysosome localization"/>
    <property type="evidence" value="ECO:0007669"/>
    <property type="project" value="TreeGrafter"/>
</dbReference>
<reference evidence="4" key="1">
    <citation type="submission" date="2016-11" db="UniProtKB">
        <authorList>
            <consortium name="WormBaseParasite"/>
        </authorList>
    </citation>
    <scope>IDENTIFICATION</scope>
</reference>
<evidence type="ECO:0000256" key="1">
    <source>
        <dbReference type="ARBA" id="ARBA00008468"/>
    </source>
</evidence>
<feature type="region of interest" description="Disordered" evidence="2">
    <location>
        <begin position="1"/>
        <end position="25"/>
    </location>
</feature>
<dbReference type="Proteomes" id="UP000095283">
    <property type="component" value="Unplaced"/>
</dbReference>
<dbReference type="InterPro" id="IPR019269">
    <property type="entry name" value="BLOC1_su2"/>
</dbReference>
<dbReference type="GO" id="GO:0000930">
    <property type="term" value="C:gamma-tubulin complex"/>
    <property type="evidence" value="ECO:0007669"/>
    <property type="project" value="TreeGrafter"/>
</dbReference>
<organism evidence="3 4">
    <name type="scientific">Heterorhabditis bacteriophora</name>
    <name type="common">Entomopathogenic nematode worm</name>
    <dbReference type="NCBI Taxonomy" id="37862"/>
    <lineage>
        <taxon>Eukaryota</taxon>
        <taxon>Metazoa</taxon>
        <taxon>Ecdysozoa</taxon>
        <taxon>Nematoda</taxon>
        <taxon>Chromadorea</taxon>
        <taxon>Rhabditida</taxon>
        <taxon>Rhabditina</taxon>
        <taxon>Rhabditomorpha</taxon>
        <taxon>Strongyloidea</taxon>
        <taxon>Heterorhabditidae</taxon>
        <taxon>Heterorhabditis</taxon>
    </lineage>
</organism>
<proteinExistence type="inferred from homology"/>
<feature type="compositionally biased region" description="Pro residues" evidence="2">
    <location>
        <begin position="13"/>
        <end position="22"/>
    </location>
</feature>
<evidence type="ECO:0000313" key="4">
    <source>
        <dbReference type="WBParaSite" id="Hba_16413"/>
    </source>
</evidence>
<dbReference type="GO" id="GO:0031083">
    <property type="term" value="C:BLOC-1 complex"/>
    <property type="evidence" value="ECO:0007669"/>
    <property type="project" value="TreeGrafter"/>
</dbReference>
<name>A0A1I7XGG3_HETBA</name>